<evidence type="ECO:0008006" key="3">
    <source>
        <dbReference type="Google" id="ProtNLM"/>
    </source>
</evidence>
<proteinExistence type="predicted"/>
<name>A0ABD1HKH5_SALDI</name>
<sequence length="89" mass="10689">MGIDKKITVDKFDGSNFRIWKMQIEDYLYGKDLWKSLKTKPKKIEHEEWERLDRKAMSAIRLSLSKDVAYHTTTITSTREMLKTLKEMY</sequence>
<dbReference type="EMBL" id="JBEAFC010000005">
    <property type="protein sequence ID" value="KAL1556965.1"/>
    <property type="molecule type" value="Genomic_DNA"/>
</dbReference>
<gene>
    <name evidence="1" type="ORF">AAHA92_12512</name>
</gene>
<evidence type="ECO:0000313" key="2">
    <source>
        <dbReference type="Proteomes" id="UP001567538"/>
    </source>
</evidence>
<protein>
    <recommendedName>
        <fullName evidence="3">Gag-pol polyprotein</fullName>
    </recommendedName>
</protein>
<reference evidence="1 2" key="1">
    <citation type="submission" date="2024-06" db="EMBL/GenBank/DDBJ databases">
        <title>A chromosome level genome sequence of Diviner's sage (Salvia divinorum).</title>
        <authorList>
            <person name="Ford S.A."/>
            <person name="Ro D.-K."/>
            <person name="Ness R.W."/>
            <person name="Phillips M.A."/>
        </authorList>
    </citation>
    <scope>NUCLEOTIDE SEQUENCE [LARGE SCALE GENOMIC DNA]</scope>
    <source>
        <strain evidence="1">SAF-2024a</strain>
        <tissue evidence="1">Leaf</tissue>
    </source>
</reference>
<dbReference type="AlphaFoldDB" id="A0ABD1HKH5"/>
<accession>A0ABD1HKH5</accession>
<comment type="caution">
    <text evidence="1">The sequence shown here is derived from an EMBL/GenBank/DDBJ whole genome shotgun (WGS) entry which is preliminary data.</text>
</comment>
<organism evidence="1 2">
    <name type="scientific">Salvia divinorum</name>
    <name type="common">Maria pastora</name>
    <name type="synonym">Diviner's sage</name>
    <dbReference type="NCBI Taxonomy" id="28513"/>
    <lineage>
        <taxon>Eukaryota</taxon>
        <taxon>Viridiplantae</taxon>
        <taxon>Streptophyta</taxon>
        <taxon>Embryophyta</taxon>
        <taxon>Tracheophyta</taxon>
        <taxon>Spermatophyta</taxon>
        <taxon>Magnoliopsida</taxon>
        <taxon>eudicotyledons</taxon>
        <taxon>Gunneridae</taxon>
        <taxon>Pentapetalae</taxon>
        <taxon>asterids</taxon>
        <taxon>lamiids</taxon>
        <taxon>Lamiales</taxon>
        <taxon>Lamiaceae</taxon>
        <taxon>Nepetoideae</taxon>
        <taxon>Mentheae</taxon>
        <taxon>Salviinae</taxon>
        <taxon>Salvia</taxon>
        <taxon>Salvia subgen. Calosphace</taxon>
    </lineage>
</organism>
<keyword evidence="2" id="KW-1185">Reference proteome</keyword>
<evidence type="ECO:0000313" key="1">
    <source>
        <dbReference type="EMBL" id="KAL1556965.1"/>
    </source>
</evidence>
<dbReference type="Proteomes" id="UP001567538">
    <property type="component" value="Unassembled WGS sequence"/>
</dbReference>